<reference evidence="2" key="3">
    <citation type="submission" date="2019-09" db="EMBL/GenBank/DDBJ databases">
        <authorList>
            <person name="Zhang D.-C."/>
        </authorList>
    </citation>
    <scope>NUCLEOTIDE SEQUENCE</scope>
    <source>
        <strain evidence="2">RU-4-M-4</strain>
    </source>
</reference>
<evidence type="ECO:0000313" key="4">
    <source>
        <dbReference type="Proteomes" id="UP000315145"/>
    </source>
</evidence>
<feature type="chain" id="PRO_5024447141" description="Toxin-antitoxin system YwqK family antitoxin" evidence="1">
    <location>
        <begin position="19"/>
        <end position="1064"/>
    </location>
</feature>
<dbReference type="Gene3D" id="3.90.930.1">
    <property type="match status" value="1"/>
</dbReference>
<evidence type="ECO:0000313" key="3">
    <source>
        <dbReference type="EMBL" id="TSJ72910.1"/>
    </source>
</evidence>
<protein>
    <recommendedName>
        <fullName evidence="6">Toxin-antitoxin system YwqK family antitoxin</fullName>
    </recommendedName>
</protein>
<evidence type="ECO:0000313" key="5">
    <source>
        <dbReference type="Proteomes" id="UP000322315"/>
    </source>
</evidence>
<organism evidence="2 5">
    <name type="scientific">Algibacter amylolyticus</name>
    <dbReference type="NCBI Taxonomy" id="1608400"/>
    <lineage>
        <taxon>Bacteria</taxon>
        <taxon>Pseudomonadati</taxon>
        <taxon>Bacteroidota</taxon>
        <taxon>Flavobacteriia</taxon>
        <taxon>Flavobacteriales</taxon>
        <taxon>Flavobacteriaceae</taxon>
        <taxon>Algibacter</taxon>
    </lineage>
</organism>
<accession>A0A5M7AZ93</accession>
<dbReference type="EMBL" id="VMBF01000011">
    <property type="protein sequence ID" value="TSJ72910.1"/>
    <property type="molecule type" value="Genomic_DNA"/>
</dbReference>
<feature type="signal peptide" evidence="1">
    <location>
        <begin position="1"/>
        <end position="18"/>
    </location>
</feature>
<keyword evidence="1" id="KW-0732">Signal</keyword>
<comment type="caution">
    <text evidence="2">The sequence shown here is derived from an EMBL/GenBank/DDBJ whole genome shotgun (WGS) entry which is preliminary data.</text>
</comment>
<sequence>MKNLTLLLALFIATTIYAQKDTLYFNSNWVKSTKKEASFYRLIPIKKVGDLFEIKDYYTNGNLQMEGYYSNLEDKTFHGEVKWYYENGQLREVRHYNNNVLVGEALYYSKKGFLRAQGIYKDNTYWSGTFLDNCCYVGYILEYKDGKKTGRLRFHNDSNQMAVKVLLENDSLTIINHFNREGKKVGSLTSLNYYPKEGLQATYFTNGEDDIIGFEKYFHYKNGKMNGEEAVYKKDGTLIAKGINKDDNAFSGTFFKSKILKTYVNGKLEGDEIGYSSKMLPVAKGINKDDKHLQGQFIELYRDRIASYTDGKLDGKQTTYFSDEYKNVASYYTISNHKIDGESVHYTKEGKQYAKGIYKNNSEWNGTFLSQDKSTFSSYKNGIKHGLFIFYDYKGKEIERQEYKEGQLEGSVTSSGFFKDRICACEYKNNKPFKGEVCKDYSVVLYNDGHVVKNASYLYDDPTKVKSISYYENEKITKQSKFVDNKEYTLIFKDDRRYSGQDYSEYSGSITSFKNGMEHGSFYNKDSYYSFSISGNKKEGHLDGIITFENLNTNIITTCSYKKGLPIQGTIIKDNKISSYKKGLKHGLETSFSASSGYNKAYDSLSTNYKNGKLDGQIQYYKEHNLIAEGIYKNNKPETGIFYDDTEDTNYSILEYNKGQLKKQEYFTQELKHTKDYKNGKISQESFYGKGQLIAKGTYVNGQPHEGVFSKIEEVQEHYYPERFTLTNYVNSKKHGDEKIYNFKNKVIERVSNYKNNNLKSKIDFIAFKHNDSLLGFYKNGKPFSGNFLNESNKAEETAFDILSHFENGQKTNYQYYATKGSRLGTLLDSIKYENNMPLKGHQLQEHEGITSKHVFENGIKVKTEIYIFDIQSPTNHSFIYTKNGFIAYRLYKNENVKNSQVTFIDASKKEGDAVYYFDEKEIGAFSFSEHGISKAHFSYTDRNDTKIEIYCDTLNIATIKIETEKELITYEGVLNTPFKTKPIDFTNWQRIFFDTDGITTFYLSDKKTPVSTCVYKDGEEYNGITIRINQAGTYSCKVFKEGKRIERKKELTENQLLKFLKQQ</sequence>
<dbReference type="RefSeq" id="WP_144117953.1">
    <property type="nucleotide sequence ID" value="NZ_JACHGE010000003.1"/>
</dbReference>
<evidence type="ECO:0000313" key="2">
    <source>
        <dbReference type="EMBL" id="KAA5821398.1"/>
    </source>
</evidence>
<dbReference type="OrthoDB" id="830908at2"/>
<reference evidence="2 5" key="1">
    <citation type="journal article" date="2015" name="Int. J. Syst. Evol. Microbiol.">
        <title>Algibacter amylolyticus sp. nov., isolated from intertidal sediment.</title>
        <authorList>
            <person name="Zhang D.C."/>
            <person name="Wu J."/>
            <person name="Neuner K."/>
            <person name="Yao J."/>
            <person name="Margesin R."/>
        </authorList>
    </citation>
    <scope>NUCLEOTIDE SEQUENCE [LARGE SCALE GENOMIC DNA]</scope>
    <source>
        <strain evidence="2 5">RU-4-M-4</strain>
    </source>
</reference>
<gene>
    <name evidence="2" type="ORF">F2B50_16090</name>
    <name evidence="3" type="ORF">FPF71_16090</name>
</gene>
<dbReference type="Proteomes" id="UP000315145">
    <property type="component" value="Unassembled WGS sequence"/>
</dbReference>
<proteinExistence type="predicted"/>
<dbReference type="AlphaFoldDB" id="A0A5M7AZ93"/>
<evidence type="ECO:0008006" key="6">
    <source>
        <dbReference type="Google" id="ProtNLM"/>
    </source>
</evidence>
<keyword evidence="4" id="KW-1185">Reference proteome</keyword>
<evidence type="ECO:0000256" key="1">
    <source>
        <dbReference type="SAM" id="SignalP"/>
    </source>
</evidence>
<reference evidence="3 4" key="2">
    <citation type="submission" date="2019-07" db="EMBL/GenBank/DDBJ databases">
        <title>Algibacter marinivivus sp. nov., isolated from the surface of a marine red alga.</title>
        <authorList>
            <person name="Zhong X."/>
            <person name="Xu W."/>
            <person name="Zhang Y."/>
            <person name="Zhang Q."/>
            <person name="Du Z."/>
        </authorList>
    </citation>
    <scope>NUCLEOTIDE SEQUENCE [LARGE SCALE GENOMIC DNA]</scope>
    <source>
        <strain evidence="3 4">RU-4-M-4</strain>
    </source>
</reference>
<dbReference type="Proteomes" id="UP000322315">
    <property type="component" value="Unassembled WGS sequence"/>
</dbReference>
<dbReference type="EMBL" id="VWRS01000011">
    <property type="protein sequence ID" value="KAA5821398.1"/>
    <property type="molecule type" value="Genomic_DNA"/>
</dbReference>
<dbReference type="SUPFAM" id="SSF82185">
    <property type="entry name" value="Histone H3 K4-specific methyltransferase SET7/9 N-terminal domain"/>
    <property type="match status" value="3"/>
</dbReference>
<name>A0A5M7AZ93_9FLAO</name>